<dbReference type="SUPFAM" id="SSF53850">
    <property type="entry name" value="Periplasmic binding protein-like II"/>
    <property type="match status" value="1"/>
</dbReference>
<feature type="domain" description="EAL" evidence="2">
    <location>
        <begin position="292"/>
        <end position="546"/>
    </location>
</feature>
<organism evidence="3 4">
    <name type="scientific">Clostridium saudiense</name>
    <dbReference type="NCBI Taxonomy" id="1414720"/>
    <lineage>
        <taxon>Bacteria</taxon>
        <taxon>Bacillati</taxon>
        <taxon>Bacillota</taxon>
        <taxon>Clostridia</taxon>
        <taxon>Eubacteriales</taxon>
        <taxon>Clostridiaceae</taxon>
        <taxon>Clostridium</taxon>
    </lineage>
</organism>
<dbReference type="InterPro" id="IPR050706">
    <property type="entry name" value="Cyclic-di-GMP_PDE-like"/>
</dbReference>
<evidence type="ECO:0000313" key="3">
    <source>
        <dbReference type="EMBL" id="MBM6819391.1"/>
    </source>
</evidence>
<dbReference type="SUPFAM" id="SSF141868">
    <property type="entry name" value="EAL domain-like"/>
    <property type="match status" value="1"/>
</dbReference>
<dbReference type="Pfam" id="PF00497">
    <property type="entry name" value="SBP_bac_3"/>
    <property type="match status" value="1"/>
</dbReference>
<dbReference type="Gene3D" id="3.40.190.10">
    <property type="entry name" value="Periplasmic binding protein-like II"/>
    <property type="match status" value="2"/>
</dbReference>
<proteinExistence type="predicted"/>
<keyword evidence="4" id="KW-1185">Reference proteome</keyword>
<dbReference type="InterPro" id="IPR001638">
    <property type="entry name" value="Solute-binding_3/MltF_N"/>
</dbReference>
<evidence type="ECO:0000256" key="1">
    <source>
        <dbReference type="SAM" id="Phobius"/>
    </source>
</evidence>
<dbReference type="EMBL" id="JACJLL010000044">
    <property type="protein sequence ID" value="MBM6819391.1"/>
    <property type="molecule type" value="Genomic_DNA"/>
</dbReference>
<name>A0ABS2FGD1_9CLOT</name>
<gene>
    <name evidence="3" type="ORF">H6A19_08580</name>
</gene>
<evidence type="ECO:0000259" key="2">
    <source>
        <dbReference type="PROSITE" id="PS50883"/>
    </source>
</evidence>
<dbReference type="InterPro" id="IPR001633">
    <property type="entry name" value="EAL_dom"/>
</dbReference>
<evidence type="ECO:0000313" key="4">
    <source>
        <dbReference type="Proteomes" id="UP000767334"/>
    </source>
</evidence>
<comment type="caution">
    <text evidence="3">The sequence shown here is derived from an EMBL/GenBank/DDBJ whole genome shotgun (WGS) entry which is preliminary data.</text>
</comment>
<accession>A0ABS2FGD1</accession>
<dbReference type="RefSeq" id="WP_204572264.1">
    <property type="nucleotide sequence ID" value="NZ_JACJLL010000044.1"/>
</dbReference>
<sequence length="546" mass="64233">MEEIIIKFKYFISIILTISIILIILILNMLSINPYSTQIKSEDVVKIGIYEYEPYVYIEENGEIRGYYYEFLNLLLKKYDFEYEYIVCNISDGLEKLENADIDIMLGLPISIMKSKGIIFNNKSISQEEFGVFSTKNISINDLKSNNELTLGLVEADYNAEWILKFFEVSNINIKIVYGENYKILEELMEEDKIDLMVDNAYKKSPYKMLYKFAGEQIYIGGNKNSSDILENIDKVIEEYTSQKYNPLEKLQDKYFDEDYNKKLIGRLILSIILIILFLIVIIKLIIPKIKKRKIKNKIKYRMNRDKYLLQYQPIYNPRNKDIVGFEGLLRLIDEDNKIIPPYKFIPEIEENDMLFDISLWIIKKVIRDYDKIKNYQCVSGKEFYISLNLSLNEIENEAFVKKAIQILYKSNLEPNKICLEIIERVKMNDLDKINKNIDLLKGAGFKIAIDDFGVEYSNLDVLQKLDIDIIKIDKNFVDGIGKDIIRNEIVLFISKIARNTNKYVVLEGVEEIEQDSAIKKIENDLLYVQGYYYNKPMYIEDIEKL</sequence>
<dbReference type="Proteomes" id="UP000767334">
    <property type="component" value="Unassembled WGS sequence"/>
</dbReference>
<dbReference type="InterPro" id="IPR035919">
    <property type="entry name" value="EAL_sf"/>
</dbReference>
<protein>
    <submittedName>
        <fullName evidence="3">EAL domain-containing protein</fullName>
    </submittedName>
</protein>
<keyword evidence="1" id="KW-1133">Transmembrane helix</keyword>
<dbReference type="Gene3D" id="3.20.20.450">
    <property type="entry name" value="EAL domain"/>
    <property type="match status" value="1"/>
</dbReference>
<dbReference type="Pfam" id="PF00563">
    <property type="entry name" value="EAL"/>
    <property type="match status" value="1"/>
</dbReference>
<reference evidence="3 4" key="1">
    <citation type="journal article" date="2021" name="Sci. Rep.">
        <title>The distribution of antibiotic resistance genes in chicken gut microbiota commensals.</title>
        <authorList>
            <person name="Juricova H."/>
            <person name="Matiasovicova J."/>
            <person name="Kubasova T."/>
            <person name="Cejkova D."/>
            <person name="Rychlik I."/>
        </authorList>
    </citation>
    <scope>NUCLEOTIDE SEQUENCE [LARGE SCALE GENOMIC DNA]</scope>
    <source>
        <strain evidence="3 4">An435</strain>
    </source>
</reference>
<dbReference type="PANTHER" id="PTHR33121:SF70">
    <property type="entry name" value="SIGNALING PROTEIN YKOW"/>
    <property type="match status" value="1"/>
</dbReference>
<dbReference type="SMART" id="SM00062">
    <property type="entry name" value="PBPb"/>
    <property type="match status" value="1"/>
</dbReference>
<feature type="transmembrane region" description="Helical" evidence="1">
    <location>
        <begin position="264"/>
        <end position="287"/>
    </location>
</feature>
<dbReference type="CDD" id="cd01948">
    <property type="entry name" value="EAL"/>
    <property type="match status" value="1"/>
</dbReference>
<keyword evidence="1" id="KW-0472">Membrane</keyword>
<dbReference type="SMART" id="SM00052">
    <property type="entry name" value="EAL"/>
    <property type="match status" value="1"/>
</dbReference>
<feature type="transmembrane region" description="Helical" evidence="1">
    <location>
        <begin position="12"/>
        <end position="32"/>
    </location>
</feature>
<dbReference type="PANTHER" id="PTHR33121">
    <property type="entry name" value="CYCLIC DI-GMP PHOSPHODIESTERASE PDEF"/>
    <property type="match status" value="1"/>
</dbReference>
<dbReference type="PROSITE" id="PS50883">
    <property type="entry name" value="EAL"/>
    <property type="match status" value="1"/>
</dbReference>
<keyword evidence="1" id="KW-0812">Transmembrane</keyword>